<dbReference type="Pfam" id="PF14144">
    <property type="entry name" value="DOG1"/>
    <property type="match status" value="1"/>
</dbReference>
<gene>
    <name evidence="2" type="ORF">PIB30_004259</name>
</gene>
<dbReference type="PROSITE" id="PS51806">
    <property type="entry name" value="DOG1"/>
    <property type="match status" value="1"/>
</dbReference>
<dbReference type="PANTHER" id="PTHR46354:SF1">
    <property type="entry name" value="PROTEIN RESPONSE TO ABA AND SALT 1-RELATED"/>
    <property type="match status" value="1"/>
</dbReference>
<dbReference type="PANTHER" id="PTHR46354">
    <property type="entry name" value="DOG1 DOMAIN-CONTAINING PROTEIN"/>
    <property type="match status" value="1"/>
</dbReference>
<dbReference type="Proteomes" id="UP001341840">
    <property type="component" value="Unassembled WGS sequence"/>
</dbReference>
<dbReference type="InterPro" id="IPR051886">
    <property type="entry name" value="Seed_Dev/Stress_Resp_Reg"/>
</dbReference>
<proteinExistence type="predicted"/>
<evidence type="ECO:0000259" key="1">
    <source>
        <dbReference type="PROSITE" id="PS51806"/>
    </source>
</evidence>
<keyword evidence="3" id="KW-1185">Reference proteome</keyword>
<reference evidence="2 3" key="1">
    <citation type="journal article" date="2023" name="Plants (Basel)">
        <title>Bridging the Gap: Combining Genomics and Transcriptomics Approaches to Understand Stylosanthes scabra, an Orphan Legume from the Brazilian Caatinga.</title>
        <authorList>
            <person name="Ferreira-Neto J.R.C."/>
            <person name="da Silva M.D."/>
            <person name="Binneck E."/>
            <person name="de Melo N.F."/>
            <person name="da Silva R.H."/>
            <person name="de Melo A.L.T.M."/>
            <person name="Pandolfi V."/>
            <person name="Bustamante F.O."/>
            <person name="Brasileiro-Vidal A.C."/>
            <person name="Benko-Iseppon A.M."/>
        </authorList>
    </citation>
    <scope>NUCLEOTIDE SEQUENCE [LARGE SCALE GENOMIC DNA]</scope>
    <source>
        <tissue evidence="2">Leaves</tissue>
    </source>
</reference>
<dbReference type="EMBL" id="JASCZI010060423">
    <property type="protein sequence ID" value="MED6130844.1"/>
    <property type="molecule type" value="Genomic_DNA"/>
</dbReference>
<organism evidence="2 3">
    <name type="scientific">Stylosanthes scabra</name>
    <dbReference type="NCBI Taxonomy" id="79078"/>
    <lineage>
        <taxon>Eukaryota</taxon>
        <taxon>Viridiplantae</taxon>
        <taxon>Streptophyta</taxon>
        <taxon>Embryophyta</taxon>
        <taxon>Tracheophyta</taxon>
        <taxon>Spermatophyta</taxon>
        <taxon>Magnoliopsida</taxon>
        <taxon>eudicotyledons</taxon>
        <taxon>Gunneridae</taxon>
        <taxon>Pentapetalae</taxon>
        <taxon>rosids</taxon>
        <taxon>fabids</taxon>
        <taxon>Fabales</taxon>
        <taxon>Fabaceae</taxon>
        <taxon>Papilionoideae</taxon>
        <taxon>50 kb inversion clade</taxon>
        <taxon>dalbergioids sensu lato</taxon>
        <taxon>Dalbergieae</taxon>
        <taxon>Pterocarpus clade</taxon>
        <taxon>Stylosanthes</taxon>
    </lineage>
</organism>
<evidence type="ECO:0000313" key="3">
    <source>
        <dbReference type="Proteomes" id="UP001341840"/>
    </source>
</evidence>
<sequence length="267" mass="30722">MERTNPYKNTPTWVLPPNHRPYPPLPSLTPFLPPKTLPAKKFNSITKQQQFHAFYEEWLQRQQTLLNDLLTLSNAPLSQHKHTHTTLIETVLSHYQQYFDHKKRLQNDDVLLLFSPTWLSTYERALLWIGDYKPSLILRIADASLHDLTPDQIHAIQRIRADTRRGERELSGAMAGVQEAVASPRVLQRARRVGRLLDGEIDELDEAMAALRNAVEEVFQRGDELRVATVRNVVAILSPPQTVSFLAAALGFQLRVRQWGLERDQSR</sequence>
<comment type="caution">
    <text evidence="2">The sequence shown here is derived from an EMBL/GenBank/DDBJ whole genome shotgun (WGS) entry which is preliminary data.</text>
</comment>
<name>A0ABU6S3W2_9FABA</name>
<accession>A0ABU6S3W2</accession>
<dbReference type="InterPro" id="IPR025422">
    <property type="entry name" value="TGA_domain"/>
</dbReference>
<protein>
    <recommendedName>
        <fullName evidence="1">DOG1 domain-containing protein</fullName>
    </recommendedName>
</protein>
<feature type="domain" description="DOG1" evidence="1">
    <location>
        <begin position="48"/>
        <end position="266"/>
    </location>
</feature>
<evidence type="ECO:0000313" key="2">
    <source>
        <dbReference type="EMBL" id="MED6130844.1"/>
    </source>
</evidence>